<dbReference type="InterPro" id="IPR029063">
    <property type="entry name" value="SAM-dependent_MTases_sf"/>
</dbReference>
<comment type="caution">
    <text evidence="1">The sequence shown here is derived from an EMBL/GenBank/DDBJ whole genome shotgun (WGS) entry which is preliminary data.</text>
</comment>
<evidence type="ECO:0000313" key="2">
    <source>
        <dbReference type="Proteomes" id="UP000030533"/>
    </source>
</evidence>
<dbReference type="Proteomes" id="UP000030533">
    <property type="component" value="Unassembled WGS sequence"/>
</dbReference>
<accession>A0A0A2AIA3</accession>
<dbReference type="EMBL" id="JNAO01000013">
    <property type="protein sequence ID" value="KGG00260.1"/>
    <property type="molecule type" value="Genomic_DNA"/>
</dbReference>
<dbReference type="Gene3D" id="3.40.50.150">
    <property type="entry name" value="Vaccinia Virus protein VP39"/>
    <property type="match status" value="1"/>
</dbReference>
<evidence type="ECO:0000313" key="1">
    <source>
        <dbReference type="EMBL" id="KGG00260.1"/>
    </source>
</evidence>
<dbReference type="InterPro" id="IPR008884">
    <property type="entry name" value="TylF_MeTrfase"/>
</dbReference>
<organism evidence="1 2">
    <name type="scientific">Prochlorococcus marinus str. MIT 9314</name>
    <dbReference type="NCBI Taxonomy" id="167548"/>
    <lineage>
        <taxon>Bacteria</taxon>
        <taxon>Bacillati</taxon>
        <taxon>Cyanobacteriota</taxon>
        <taxon>Cyanophyceae</taxon>
        <taxon>Synechococcales</taxon>
        <taxon>Prochlorococcaceae</taxon>
        <taxon>Prochlorococcus</taxon>
    </lineage>
</organism>
<dbReference type="AlphaFoldDB" id="A0A0A2AIA3"/>
<dbReference type="STRING" id="167548.EU98_1792"/>
<dbReference type="eggNOG" id="COG0457">
    <property type="taxonomic scope" value="Bacteria"/>
</dbReference>
<dbReference type="SUPFAM" id="SSF53335">
    <property type="entry name" value="S-adenosyl-L-methionine-dependent methyltransferases"/>
    <property type="match status" value="1"/>
</dbReference>
<sequence>MKTLVKNLLLKNLLEKSSRIIYYLTPREFKEDSLINKLNKQKSEEIWEVFSTELKRSQRFFDIKSIRNYAINLALENQINNTDELYSLEFGVWRGESANFFSKFVKQFYAFDSFQGFKEEWEGNAPKGSLSLGGKLPKLNKNVNPVIGYVEDTLDQFLKEFNPKINFVHLDMDIYNPTKYTLEKIKPFLVKGCVIIFDELYNHINWKEGEYKALIEVFERNEFKYKAFNMNAGQVVIQIK</sequence>
<name>A0A0A2AIA3_PROMR</name>
<proteinExistence type="predicted"/>
<dbReference type="Pfam" id="PF13578">
    <property type="entry name" value="Methyltransf_24"/>
    <property type="match status" value="1"/>
</dbReference>
<dbReference type="RefSeq" id="WP_032516423.1">
    <property type="nucleotide sequence ID" value="NZ_JNAO01000013.1"/>
</dbReference>
<reference evidence="2" key="1">
    <citation type="journal article" date="2014" name="Sci. Data">
        <title>Genomes of diverse isolates of the marine cyanobacterium Prochlorococcus.</title>
        <authorList>
            <person name="Biller S."/>
            <person name="Berube P."/>
            <person name="Thompson J."/>
            <person name="Kelly L."/>
            <person name="Roggensack S."/>
            <person name="Awad L."/>
            <person name="Roache-Johnson K."/>
            <person name="Ding H."/>
            <person name="Giovannoni S.J."/>
            <person name="Moore L.R."/>
            <person name="Chisholm S.W."/>
        </authorList>
    </citation>
    <scope>NUCLEOTIDE SEQUENCE [LARGE SCALE GENOMIC DNA]</scope>
    <source>
        <strain evidence="2">MIT 9314</strain>
    </source>
</reference>
<gene>
    <name evidence="1" type="ORF">EU98_1792</name>
</gene>
<dbReference type="PANTHER" id="PTHR40036">
    <property type="entry name" value="MACROCIN O-METHYLTRANSFERASE"/>
    <property type="match status" value="1"/>
</dbReference>
<dbReference type="PANTHER" id="PTHR40036:SF1">
    <property type="entry name" value="MACROCIN O-METHYLTRANSFERASE"/>
    <property type="match status" value="1"/>
</dbReference>
<protein>
    <submittedName>
        <fullName evidence="1">TPR repeat</fullName>
    </submittedName>
</protein>